<accession>A0A0F8HXZ2</accession>
<dbReference type="Proteomes" id="UP000034188">
    <property type="component" value="Unassembled WGS sequence"/>
</dbReference>
<dbReference type="AlphaFoldDB" id="A0A0F8HXZ2"/>
<dbReference type="PATRIC" id="fig|2209.42.peg.3564"/>
<evidence type="ECO:0000313" key="2">
    <source>
        <dbReference type="EMBL" id="KKG62244.1"/>
    </source>
</evidence>
<protein>
    <submittedName>
        <fullName evidence="1">Uncharacterized protein</fullName>
    </submittedName>
</protein>
<dbReference type="EMBL" id="JJPK01000055">
    <property type="protein sequence ID" value="KKG62244.1"/>
    <property type="molecule type" value="Genomic_DNA"/>
</dbReference>
<comment type="caution">
    <text evidence="1">The sequence shown here is derived from an EMBL/GenBank/DDBJ whole genome shotgun (WGS) entry which is preliminary data.</text>
</comment>
<evidence type="ECO:0000313" key="1">
    <source>
        <dbReference type="EMBL" id="KKG49245.1"/>
    </source>
</evidence>
<evidence type="ECO:0000313" key="5">
    <source>
        <dbReference type="Proteomes" id="UP000034279"/>
    </source>
</evidence>
<dbReference type="EMBL" id="JJPI01000153">
    <property type="protein sequence ID" value="KKG49245.1"/>
    <property type="molecule type" value="Genomic_DNA"/>
</dbReference>
<evidence type="ECO:0000313" key="4">
    <source>
        <dbReference type="Proteomes" id="UP000034188"/>
    </source>
</evidence>
<dbReference type="EMBL" id="JJPJ01000016">
    <property type="protein sequence ID" value="KKG66199.1"/>
    <property type="molecule type" value="Genomic_DNA"/>
</dbReference>
<dbReference type="Proteomes" id="UP000034279">
    <property type="component" value="Unassembled WGS sequence"/>
</dbReference>
<reference evidence="4 5" key="1">
    <citation type="journal article" date="2015" name="ISME J.">
        <title>Genomic and phenotypic differentiation among Methanosarcina mazei populations from Columbia River sediment.</title>
        <authorList>
            <person name="Youngblut N.D."/>
            <person name="Wirth J.S."/>
            <person name="Henriksen J.R."/>
            <person name="Smith M."/>
            <person name="Simon H."/>
            <person name="Metcalf W.W."/>
            <person name="Whitaker R.J."/>
        </authorList>
    </citation>
    <scope>NUCLEOTIDE SEQUENCE [LARGE SCALE GENOMIC DNA]</scope>
    <source>
        <strain evidence="1 4">3.F.T.1A.1</strain>
        <strain evidence="3 5">3.F.T.1A.2</strain>
        <strain evidence="2 6">3.F.T.1A.4</strain>
    </source>
</reference>
<dbReference type="Proteomes" id="UP000034566">
    <property type="component" value="Unassembled WGS sequence"/>
</dbReference>
<gene>
    <name evidence="1" type="ORF">DU33_16185</name>
    <name evidence="2" type="ORF">DU45_19125</name>
    <name evidence="3" type="ORF">DU64_15390</name>
</gene>
<evidence type="ECO:0000313" key="6">
    <source>
        <dbReference type="Proteomes" id="UP000034566"/>
    </source>
</evidence>
<dbReference type="RefSeq" id="WP_048038901.1">
    <property type="nucleotide sequence ID" value="NZ_JJPI01000153.1"/>
</dbReference>
<organism evidence="1 4">
    <name type="scientific">Methanosarcina mazei</name>
    <name type="common">Methanosarcina frisia</name>
    <dbReference type="NCBI Taxonomy" id="2209"/>
    <lineage>
        <taxon>Archaea</taxon>
        <taxon>Methanobacteriati</taxon>
        <taxon>Methanobacteriota</taxon>
        <taxon>Stenosarchaea group</taxon>
        <taxon>Methanomicrobia</taxon>
        <taxon>Methanosarcinales</taxon>
        <taxon>Methanosarcinaceae</taxon>
        <taxon>Methanosarcina</taxon>
    </lineage>
</organism>
<sequence length="97" mass="11500">MIYTESEKNFLKYHSMGCGYSGEFQEKKPRYPEDPIIFVCPVCGSEYRPEQTLNGELLSFEGDSVDMFRRATDRELIEELDKRGYRVEKKPAEFWKE</sequence>
<evidence type="ECO:0000313" key="3">
    <source>
        <dbReference type="EMBL" id="KKG66199.1"/>
    </source>
</evidence>
<name>A0A0F8HXZ2_METMZ</name>
<proteinExistence type="predicted"/>